<dbReference type="InterPro" id="IPR011035">
    <property type="entry name" value="Ribosomal_bL25/Gln-tRNA_synth"/>
</dbReference>
<dbReference type="EMBL" id="CAJVPI010000229">
    <property type="protein sequence ID" value="CAG8504604.1"/>
    <property type="molecule type" value="Genomic_DNA"/>
</dbReference>
<dbReference type="InterPro" id="IPR042558">
    <property type="entry name" value="Gln-tRNA-synth_Ib_RNA-bd_N_1"/>
</dbReference>
<dbReference type="InterPro" id="IPR020059">
    <property type="entry name" value="Glu/Gln-tRNA-synth_Ib_codon-bd"/>
</dbReference>
<accession>A0A9N8ZRC1</accession>
<dbReference type="AlphaFoldDB" id="A0A9N8ZRC1"/>
<reference evidence="22" key="1">
    <citation type="submission" date="2021-06" db="EMBL/GenBank/DDBJ databases">
        <authorList>
            <person name="Kallberg Y."/>
            <person name="Tangrot J."/>
            <person name="Rosling A."/>
        </authorList>
    </citation>
    <scope>NUCLEOTIDE SEQUENCE</scope>
    <source>
        <strain evidence="22">BR232B</strain>
    </source>
</reference>
<dbReference type="Gene3D" id="3.40.50.620">
    <property type="entry name" value="HUPs"/>
    <property type="match status" value="1"/>
</dbReference>
<evidence type="ECO:0000256" key="13">
    <source>
        <dbReference type="ARBA" id="ARBA00048351"/>
    </source>
</evidence>
<dbReference type="SUPFAM" id="SSF50715">
    <property type="entry name" value="Ribosomal protein L25-like"/>
    <property type="match status" value="1"/>
</dbReference>
<evidence type="ECO:0000256" key="1">
    <source>
        <dbReference type="ARBA" id="ARBA00004496"/>
    </source>
</evidence>
<gene>
    <name evidence="22" type="ORF">PBRASI_LOCUS2788</name>
</gene>
<feature type="region of interest" description="Disordered" evidence="16">
    <location>
        <begin position="189"/>
        <end position="212"/>
    </location>
</feature>
<feature type="domain" description="Glutamyl/glutaminyl-tRNA synthetase class Ib anti-codon binding" evidence="18">
    <location>
        <begin position="563"/>
        <end position="664"/>
    </location>
</feature>
<proteinExistence type="inferred from homology"/>
<evidence type="ECO:0000256" key="5">
    <source>
        <dbReference type="ARBA" id="ARBA00022598"/>
    </source>
</evidence>
<dbReference type="Gene3D" id="1.10.8.1290">
    <property type="entry name" value="Glutaminyl-tRNA synthetase, non-specific RNA binding region part 1, domain 1"/>
    <property type="match status" value="1"/>
</dbReference>
<evidence type="ECO:0000256" key="6">
    <source>
        <dbReference type="ARBA" id="ARBA00022741"/>
    </source>
</evidence>
<keyword evidence="6 15" id="KW-0547">Nucleotide-binding</keyword>
<evidence type="ECO:0000313" key="22">
    <source>
        <dbReference type="EMBL" id="CAG8504604.1"/>
    </source>
</evidence>
<evidence type="ECO:0000256" key="10">
    <source>
        <dbReference type="ARBA" id="ARBA00030466"/>
    </source>
</evidence>
<dbReference type="InterPro" id="IPR007638">
    <property type="entry name" value="Gln-tRNA-synth_Ib_RNA-bd_2"/>
</dbReference>
<dbReference type="FunFam" id="3.90.800.10:FF:000001">
    <property type="entry name" value="Glutamine--tRNA ligase"/>
    <property type="match status" value="1"/>
</dbReference>
<feature type="domain" description="Glutamyl/glutaminyl-tRNA synthetase class Ib catalytic" evidence="17">
    <location>
        <begin position="250"/>
        <end position="560"/>
    </location>
</feature>
<evidence type="ECO:0000256" key="3">
    <source>
        <dbReference type="ARBA" id="ARBA00012835"/>
    </source>
</evidence>
<comment type="subcellular location">
    <subcellularLocation>
        <location evidence="1">Cytoplasm</location>
    </subcellularLocation>
</comment>
<dbReference type="InterPro" id="IPR014729">
    <property type="entry name" value="Rossmann-like_a/b/a_fold"/>
</dbReference>
<dbReference type="GO" id="GO:0004818">
    <property type="term" value="F:glutamate-tRNA ligase activity"/>
    <property type="evidence" value="ECO:0007669"/>
    <property type="project" value="UniProtKB-EC"/>
</dbReference>
<dbReference type="InterPro" id="IPR042559">
    <property type="entry name" value="Gln-tRNA-synth_Ib_RNA-bd_N_2"/>
</dbReference>
<dbReference type="OrthoDB" id="10250478at2759"/>
<dbReference type="CDD" id="cd00807">
    <property type="entry name" value="GlnRS_core"/>
    <property type="match status" value="1"/>
</dbReference>
<organism evidence="22 23">
    <name type="scientific">Paraglomus brasilianum</name>
    <dbReference type="NCBI Taxonomy" id="144538"/>
    <lineage>
        <taxon>Eukaryota</taxon>
        <taxon>Fungi</taxon>
        <taxon>Fungi incertae sedis</taxon>
        <taxon>Mucoromycota</taxon>
        <taxon>Glomeromycotina</taxon>
        <taxon>Glomeromycetes</taxon>
        <taxon>Paraglomerales</taxon>
        <taxon>Paraglomeraceae</taxon>
        <taxon>Paraglomus</taxon>
    </lineage>
</organism>
<dbReference type="InterPro" id="IPR020056">
    <property type="entry name" value="Rbsml_bL25/Gln-tRNA_synth_N"/>
</dbReference>
<dbReference type="FunFam" id="3.40.50.620:FF:000037">
    <property type="entry name" value="Glutamine--tRNA ligase cytoplasmic"/>
    <property type="match status" value="1"/>
</dbReference>
<dbReference type="InterPro" id="IPR001412">
    <property type="entry name" value="aa-tRNA-synth_I_CS"/>
</dbReference>
<dbReference type="InterPro" id="IPR050132">
    <property type="entry name" value="Gln/Glu-tRNA_Ligase"/>
</dbReference>
<dbReference type="GO" id="GO:0006425">
    <property type="term" value="P:glutaminyl-tRNA aminoacylation"/>
    <property type="evidence" value="ECO:0007669"/>
    <property type="project" value="InterPro"/>
</dbReference>
<evidence type="ECO:0000256" key="7">
    <source>
        <dbReference type="ARBA" id="ARBA00022840"/>
    </source>
</evidence>
<comment type="similarity">
    <text evidence="2">Belongs to the class-I aminoacyl-tRNA synthetase family. Glutamate--tRNA ligase type 2 subfamily.</text>
</comment>
<evidence type="ECO:0000313" key="23">
    <source>
        <dbReference type="Proteomes" id="UP000789739"/>
    </source>
</evidence>
<comment type="catalytic activity">
    <reaction evidence="13">
        <text>tRNA(Glu) + L-glutamate + ATP = L-glutamyl-tRNA(Glu) + AMP + diphosphate</text>
        <dbReference type="Rhea" id="RHEA:23540"/>
        <dbReference type="Rhea" id="RHEA-COMP:9663"/>
        <dbReference type="Rhea" id="RHEA-COMP:9680"/>
        <dbReference type="ChEBI" id="CHEBI:29985"/>
        <dbReference type="ChEBI" id="CHEBI:30616"/>
        <dbReference type="ChEBI" id="CHEBI:33019"/>
        <dbReference type="ChEBI" id="CHEBI:78442"/>
        <dbReference type="ChEBI" id="CHEBI:78520"/>
        <dbReference type="ChEBI" id="CHEBI:456215"/>
        <dbReference type="EC" id="6.1.1.17"/>
    </reaction>
</comment>
<evidence type="ECO:0000259" key="17">
    <source>
        <dbReference type="Pfam" id="PF00749"/>
    </source>
</evidence>
<dbReference type="FunFam" id="1.10.8.1290:FF:000002">
    <property type="entry name" value="Glutamine--tRNA ligase cytoplasmic"/>
    <property type="match status" value="1"/>
</dbReference>
<evidence type="ECO:0000256" key="8">
    <source>
        <dbReference type="ARBA" id="ARBA00022917"/>
    </source>
</evidence>
<feature type="domain" description="tRNA synthetases class I (E and Q) anti-codon binding" evidence="21">
    <location>
        <begin position="676"/>
        <end position="764"/>
    </location>
</feature>
<dbReference type="Pfam" id="PF04558">
    <property type="entry name" value="tRNA_synt_1c_R1"/>
    <property type="match status" value="1"/>
</dbReference>
<name>A0A9N8ZRC1_9GLOM</name>
<evidence type="ECO:0000259" key="19">
    <source>
        <dbReference type="Pfam" id="PF04557"/>
    </source>
</evidence>
<evidence type="ECO:0000256" key="16">
    <source>
        <dbReference type="SAM" id="MobiDB-lite"/>
    </source>
</evidence>
<dbReference type="PANTHER" id="PTHR43097">
    <property type="entry name" value="GLUTAMINE-TRNA LIGASE"/>
    <property type="match status" value="1"/>
</dbReference>
<dbReference type="PANTHER" id="PTHR43097:SF4">
    <property type="entry name" value="GLUTAMINE--TRNA LIGASE"/>
    <property type="match status" value="1"/>
</dbReference>
<keyword evidence="5 15" id="KW-0436">Ligase</keyword>
<feature type="compositionally biased region" description="Polar residues" evidence="16">
    <location>
        <begin position="199"/>
        <end position="212"/>
    </location>
</feature>
<dbReference type="FunFam" id="2.40.240.10:FF:000007">
    <property type="entry name" value="Glutamine--tRNA ligase"/>
    <property type="match status" value="1"/>
</dbReference>
<sequence>MSEAERNSLFESIGLTAQRAKDTAKNNKLANTLELVITEAGYSNTGCDKATGALLYTLASTITKDATPHLGYISRAICSKRLNTADQVAAAAIRFAANNPETIDDSRFDEYCGVGVTVTPEQISEAVSDLIASNKDALIRDRYKMLGRLLAEAKQLPSLQWAVGVAVKEEVEKQVLALIGPKDERDVVVKKKKKEKENNASQTSTAPKKTTIGTPTMFLEGELAKLHKPGGNKQIKPELMEEHLKATGRKVITRFPPEPNGYLHIGHAKAINVNFGYALANNGVCYLRYDDTNPEAEEERYFISIKETVEWLGFKPWKITYASNNFDKLYELAIELIKRDKAYVCFCTPEEMYEMRGGDSRGARRECSHRNRPIEESVADFVKMKEGRFKEGEATLRMKMDMQSGNPQFWDLVAYRVMYKPHHRTGDKWCIYPTYDYTHCLCDSFENITHSLCTLEFRMSRDSYYWLCDALEVYKPVQFEFNRLSINNTIMSKRKIAKLVNEGYVFGWDDPRLYTLPALRRRGIPPEAINGFVQELGVTTTSSTTIQVSRFEKYVRDYLDDHAPRLMAVVNPLKVIIENLPDDHLEELTIPFKPRDPSMGEHSIPFTKVLYIDQSDFREQDSPDYFRLAPGKTVGLLYVPHPITCIDVKKDADGNIVHLACRYDDGPDKMKPKTYIQWVGESSKHESPIKLAEVRIYSHLFKSGNPESNPDGFLADVNETSLDIAKNSLIEIGMRNVIDNALKSKPHLENVRFQAIRVGYFCLDKDTILKEAEGEERLILNHIVTLKEDPKKS</sequence>
<dbReference type="NCBIfam" id="TIGR00440">
    <property type="entry name" value="glnS"/>
    <property type="match status" value="1"/>
</dbReference>
<evidence type="ECO:0000259" key="20">
    <source>
        <dbReference type="Pfam" id="PF04558"/>
    </source>
</evidence>
<feature type="domain" description="Glutaminyl-tRNA synthetase class Ib non-specific RNA-binding" evidence="19">
    <location>
        <begin position="167"/>
        <end position="243"/>
    </location>
</feature>
<evidence type="ECO:0000256" key="14">
    <source>
        <dbReference type="ARBA" id="ARBA00070830"/>
    </source>
</evidence>
<dbReference type="PRINTS" id="PR00987">
    <property type="entry name" value="TRNASYNTHGLU"/>
</dbReference>
<dbReference type="FunFam" id="1.10.10.2420:FF:000001">
    <property type="entry name" value="Glutamine--tRNA ligase cytoplasmic"/>
    <property type="match status" value="1"/>
</dbReference>
<dbReference type="Pfam" id="PF20974">
    <property type="entry name" value="tRNA-synt_1c_C2"/>
    <property type="match status" value="1"/>
</dbReference>
<dbReference type="InterPro" id="IPR020058">
    <property type="entry name" value="Glu/Gln-tRNA-synth_Ib_cat-dom"/>
</dbReference>
<dbReference type="Gene3D" id="1.10.10.2420">
    <property type="match status" value="1"/>
</dbReference>
<evidence type="ECO:0000256" key="2">
    <source>
        <dbReference type="ARBA" id="ARBA00008927"/>
    </source>
</evidence>
<evidence type="ECO:0000259" key="21">
    <source>
        <dbReference type="Pfam" id="PF20974"/>
    </source>
</evidence>
<dbReference type="InterPro" id="IPR000924">
    <property type="entry name" value="Glu/Gln-tRNA-synth"/>
</dbReference>
<dbReference type="InterPro" id="IPR049437">
    <property type="entry name" value="tRNA-synt_1c_C2"/>
</dbReference>
<dbReference type="GO" id="GO:0004819">
    <property type="term" value="F:glutamine-tRNA ligase activity"/>
    <property type="evidence" value="ECO:0007669"/>
    <property type="project" value="UniProtKB-EC"/>
</dbReference>
<feature type="domain" description="Glutaminyl-tRNA synthetase class Ib non-specific RNA-binding" evidence="20">
    <location>
        <begin position="6"/>
        <end position="162"/>
    </location>
</feature>
<keyword evidence="9 15" id="KW-0030">Aminoacyl-tRNA synthetase</keyword>
<keyword evidence="8 15" id="KW-0648">Protein biosynthesis</keyword>
<dbReference type="InterPro" id="IPR007639">
    <property type="entry name" value="Gln-tRNA-synth_Ib_RNA-bd_N"/>
</dbReference>
<dbReference type="Proteomes" id="UP000789739">
    <property type="component" value="Unassembled WGS sequence"/>
</dbReference>
<dbReference type="InterPro" id="IPR004514">
    <property type="entry name" value="Gln-tRNA-synth"/>
</dbReference>
<evidence type="ECO:0000256" key="4">
    <source>
        <dbReference type="ARBA" id="ARBA00012836"/>
    </source>
</evidence>
<dbReference type="GO" id="GO:0005524">
    <property type="term" value="F:ATP binding"/>
    <property type="evidence" value="ECO:0007669"/>
    <property type="project" value="UniProtKB-KW"/>
</dbReference>
<dbReference type="EC" id="6.1.1.18" evidence="4"/>
<dbReference type="Pfam" id="PF00749">
    <property type="entry name" value="tRNA-synt_1c"/>
    <property type="match status" value="1"/>
</dbReference>
<dbReference type="PROSITE" id="PS00178">
    <property type="entry name" value="AA_TRNA_LIGASE_I"/>
    <property type="match status" value="1"/>
</dbReference>
<dbReference type="Pfam" id="PF03950">
    <property type="entry name" value="tRNA-synt_1c_C"/>
    <property type="match status" value="1"/>
</dbReference>
<evidence type="ECO:0000256" key="9">
    <source>
        <dbReference type="ARBA" id="ARBA00023146"/>
    </source>
</evidence>
<keyword evidence="7 15" id="KW-0067">ATP-binding</keyword>
<dbReference type="GO" id="GO:0005829">
    <property type="term" value="C:cytosol"/>
    <property type="evidence" value="ECO:0007669"/>
    <property type="project" value="TreeGrafter"/>
</dbReference>
<dbReference type="SUPFAM" id="SSF52374">
    <property type="entry name" value="Nucleotidylyl transferase"/>
    <property type="match status" value="1"/>
</dbReference>
<comment type="caution">
    <text evidence="22">The sequence shown here is derived from an EMBL/GenBank/DDBJ whole genome shotgun (WGS) entry which is preliminary data.</text>
</comment>
<evidence type="ECO:0000256" key="11">
    <source>
        <dbReference type="ARBA" id="ARBA00030865"/>
    </source>
</evidence>
<dbReference type="Pfam" id="PF04557">
    <property type="entry name" value="tRNA_synt_1c_R2"/>
    <property type="match status" value="1"/>
</dbReference>
<evidence type="ECO:0000259" key="18">
    <source>
        <dbReference type="Pfam" id="PF03950"/>
    </source>
</evidence>
<dbReference type="Gene3D" id="2.40.240.10">
    <property type="entry name" value="Ribosomal Protein L25, Chain P"/>
    <property type="match status" value="2"/>
</dbReference>
<dbReference type="FunFam" id="1.10.1160.10:FF:000001">
    <property type="entry name" value="Glutamine--tRNA ligase"/>
    <property type="match status" value="1"/>
</dbReference>
<evidence type="ECO:0000256" key="15">
    <source>
        <dbReference type="RuleBase" id="RU363037"/>
    </source>
</evidence>
<comment type="catalytic activity">
    <reaction evidence="12">
        <text>tRNA(Gln) + L-glutamine + ATP = L-glutaminyl-tRNA(Gln) + AMP + diphosphate</text>
        <dbReference type="Rhea" id="RHEA:20121"/>
        <dbReference type="Rhea" id="RHEA-COMP:9662"/>
        <dbReference type="Rhea" id="RHEA-COMP:9681"/>
        <dbReference type="ChEBI" id="CHEBI:30616"/>
        <dbReference type="ChEBI" id="CHEBI:33019"/>
        <dbReference type="ChEBI" id="CHEBI:58359"/>
        <dbReference type="ChEBI" id="CHEBI:78442"/>
        <dbReference type="ChEBI" id="CHEBI:78521"/>
        <dbReference type="ChEBI" id="CHEBI:456215"/>
        <dbReference type="EC" id="6.1.1.18"/>
    </reaction>
</comment>
<keyword evidence="23" id="KW-1185">Reference proteome</keyword>
<evidence type="ECO:0000256" key="12">
    <source>
        <dbReference type="ARBA" id="ARBA00048270"/>
    </source>
</evidence>
<dbReference type="EC" id="6.1.1.17" evidence="3"/>
<protein>
    <recommendedName>
        <fullName evidence="14">Probable glutamate--tRNA ligase, cytoplasmic</fullName>
        <ecNumber evidence="3">6.1.1.17</ecNumber>
        <ecNumber evidence="4">6.1.1.18</ecNumber>
    </recommendedName>
    <alternativeName>
        <fullName evidence="10">Glutaminyl-tRNA synthetase</fullName>
    </alternativeName>
    <alternativeName>
        <fullName evidence="11">Glutamyl-tRNA synthetase</fullName>
    </alternativeName>
</protein>